<organism evidence="1">
    <name type="scientific">Klebsiella pneumoniae</name>
    <dbReference type="NCBI Taxonomy" id="573"/>
    <lineage>
        <taxon>Bacteria</taxon>
        <taxon>Pseudomonadati</taxon>
        <taxon>Pseudomonadota</taxon>
        <taxon>Gammaproteobacteria</taxon>
        <taxon>Enterobacterales</taxon>
        <taxon>Enterobacteriaceae</taxon>
        <taxon>Klebsiella/Raoultella group</taxon>
        <taxon>Klebsiella</taxon>
        <taxon>Klebsiella pneumoniae complex</taxon>
    </lineage>
</organism>
<protein>
    <submittedName>
        <fullName evidence="1">Uncharacterized protein</fullName>
    </submittedName>
</protein>
<proteinExistence type="predicted"/>
<name>A0A8B0SR32_KLEPN</name>
<dbReference type="EMBL" id="MN956836">
    <property type="protein sequence ID" value="QTX14743.1"/>
    <property type="molecule type" value="Genomic_DNA"/>
</dbReference>
<keyword evidence="1" id="KW-0614">Plasmid</keyword>
<geneLocation type="plasmid" evidence="1">
    <name>p17-15-vir-like</name>
</geneLocation>
<evidence type="ECO:0000313" key="1">
    <source>
        <dbReference type="EMBL" id="QTX14743.1"/>
    </source>
</evidence>
<sequence>MKVRRNRTQAIMDAVGKDQKNPCSSDGVVIPVDANAIWQMVLAVCKS</sequence>
<dbReference type="AlphaFoldDB" id="A0A8B0SR32"/>
<accession>A0A8B0SR32</accession>
<reference evidence="1" key="1">
    <citation type="submission" date="2020-01" db="EMBL/GenBank/DDBJ databases">
        <authorList>
            <person name="Qin S."/>
        </authorList>
    </citation>
    <scope>NUCLEOTIDE SEQUENCE</scope>
    <source>
        <strain evidence="1">CVir17-16-YZ6g</strain>
        <plasmid evidence="1">p17-15-vir-like</plasmid>
    </source>
</reference>